<reference evidence="4 5" key="1">
    <citation type="submission" date="2023-03" db="EMBL/GenBank/DDBJ databases">
        <title>Genome sequence of Microbacterium sp. KACC 23027.</title>
        <authorList>
            <person name="Kim S."/>
            <person name="Heo J."/>
            <person name="Kwon S.-W."/>
        </authorList>
    </citation>
    <scope>NUCLEOTIDE SEQUENCE [LARGE SCALE GENOMIC DNA]</scope>
    <source>
        <strain evidence="4 5">KACC 23027</strain>
    </source>
</reference>
<gene>
    <name evidence="4" type="ORF">PU630_08145</name>
</gene>
<evidence type="ECO:0000256" key="2">
    <source>
        <dbReference type="ARBA" id="ARBA00022801"/>
    </source>
</evidence>
<feature type="domain" description="Nudix hydrolase" evidence="3">
    <location>
        <begin position="1"/>
        <end position="112"/>
    </location>
</feature>
<dbReference type="InterPro" id="IPR015797">
    <property type="entry name" value="NUDIX_hydrolase-like_dom_sf"/>
</dbReference>
<dbReference type="Proteomes" id="UP001214553">
    <property type="component" value="Chromosome"/>
</dbReference>
<dbReference type="Pfam" id="PF00293">
    <property type="entry name" value="NUDIX"/>
    <property type="match status" value="1"/>
</dbReference>
<proteinExistence type="predicted"/>
<dbReference type="PRINTS" id="PR00502">
    <property type="entry name" value="NUDIXFAMILY"/>
</dbReference>
<protein>
    <submittedName>
        <fullName evidence="4">NUDIX hydrolase</fullName>
    </submittedName>
</protein>
<dbReference type="EMBL" id="CP119108">
    <property type="protein sequence ID" value="WEG10495.1"/>
    <property type="molecule type" value="Genomic_DNA"/>
</dbReference>
<comment type="cofactor">
    <cofactor evidence="1">
        <name>Mg(2+)</name>
        <dbReference type="ChEBI" id="CHEBI:18420"/>
    </cofactor>
</comment>
<dbReference type="CDD" id="cd02883">
    <property type="entry name" value="NUDIX_Hydrolase"/>
    <property type="match status" value="1"/>
</dbReference>
<dbReference type="Gene3D" id="3.90.79.10">
    <property type="entry name" value="Nucleoside Triphosphate Pyrophosphohydrolase"/>
    <property type="match status" value="1"/>
</dbReference>
<dbReference type="PANTHER" id="PTHR43046:SF14">
    <property type="entry name" value="MUTT_NUDIX FAMILY PROTEIN"/>
    <property type="match status" value="1"/>
</dbReference>
<organism evidence="4 5">
    <name type="scientific">Microbacterium horticulturae</name>
    <dbReference type="NCBI Taxonomy" id="3028316"/>
    <lineage>
        <taxon>Bacteria</taxon>
        <taxon>Bacillati</taxon>
        <taxon>Actinomycetota</taxon>
        <taxon>Actinomycetes</taxon>
        <taxon>Micrococcales</taxon>
        <taxon>Microbacteriaceae</taxon>
        <taxon>Microbacterium</taxon>
    </lineage>
</organism>
<dbReference type="InterPro" id="IPR000086">
    <property type="entry name" value="NUDIX_hydrolase_dom"/>
</dbReference>
<name>A0ABY8C222_9MICO</name>
<dbReference type="RefSeq" id="WP_275279865.1">
    <property type="nucleotide sequence ID" value="NZ_CP119108.1"/>
</dbReference>
<dbReference type="InterPro" id="IPR020476">
    <property type="entry name" value="Nudix_hydrolase"/>
</dbReference>
<evidence type="ECO:0000259" key="3">
    <source>
        <dbReference type="PROSITE" id="PS51462"/>
    </source>
</evidence>
<accession>A0ABY8C222</accession>
<evidence type="ECO:0000313" key="5">
    <source>
        <dbReference type="Proteomes" id="UP001214553"/>
    </source>
</evidence>
<sequence length="112" mass="12449">MLFGLNRWRREWELPGGMIEDGATARQAAARELEEETGIAIPASKLGFLGTVWFELVGPDRRERAAVFGKRVATMDAASSRELVEVAWVQPDHEAHNPLDAAIARWARALLP</sequence>
<dbReference type="PROSITE" id="PS51462">
    <property type="entry name" value="NUDIX"/>
    <property type="match status" value="1"/>
</dbReference>
<keyword evidence="5" id="KW-1185">Reference proteome</keyword>
<keyword evidence="2 4" id="KW-0378">Hydrolase</keyword>
<evidence type="ECO:0000313" key="4">
    <source>
        <dbReference type="EMBL" id="WEG10495.1"/>
    </source>
</evidence>
<dbReference type="SUPFAM" id="SSF55811">
    <property type="entry name" value="Nudix"/>
    <property type="match status" value="1"/>
</dbReference>
<evidence type="ECO:0000256" key="1">
    <source>
        <dbReference type="ARBA" id="ARBA00001946"/>
    </source>
</evidence>
<dbReference type="GO" id="GO:0016787">
    <property type="term" value="F:hydrolase activity"/>
    <property type="evidence" value="ECO:0007669"/>
    <property type="project" value="UniProtKB-KW"/>
</dbReference>
<dbReference type="PANTHER" id="PTHR43046">
    <property type="entry name" value="GDP-MANNOSE MANNOSYL HYDROLASE"/>
    <property type="match status" value="1"/>
</dbReference>